<proteinExistence type="predicted"/>
<reference evidence="3" key="1">
    <citation type="journal article" date="2019" name="Int. J. Syst. Evol. Microbiol.">
        <title>The Global Catalogue of Microorganisms (GCM) 10K type strain sequencing project: providing services to taxonomists for standard genome sequencing and annotation.</title>
        <authorList>
            <consortium name="The Broad Institute Genomics Platform"/>
            <consortium name="The Broad Institute Genome Sequencing Center for Infectious Disease"/>
            <person name="Wu L."/>
            <person name="Ma J."/>
        </authorList>
    </citation>
    <scope>NUCLEOTIDE SEQUENCE [LARGE SCALE GENOMIC DNA]</scope>
    <source>
        <strain evidence="3">CGMCC 1.12376</strain>
    </source>
</reference>
<gene>
    <name evidence="2" type="ORF">ACFSBH_06625</name>
</gene>
<dbReference type="RefSeq" id="WP_251513113.1">
    <property type="nucleotide sequence ID" value="NZ_JAMBON010000009.1"/>
</dbReference>
<comment type="caution">
    <text evidence="2">The sequence shown here is derived from an EMBL/GenBank/DDBJ whole genome shotgun (WGS) entry which is preliminary data.</text>
</comment>
<dbReference type="EMBL" id="JBHUDE010000034">
    <property type="protein sequence ID" value="MFD1607320.1"/>
    <property type="molecule type" value="Genomic_DNA"/>
</dbReference>
<keyword evidence="1" id="KW-1133">Transmembrane helix</keyword>
<evidence type="ECO:0000313" key="2">
    <source>
        <dbReference type="EMBL" id="MFD1607320.1"/>
    </source>
</evidence>
<sequence>MSIKKNIILGMVTGLVGMSLISGGTVAYFSDDVSTQNQIMSGTIDLGIKNTSDSEGFYFNFKDKKPGDIFEKYTFQLVNDGTLNIGKLFLNSAYESFDKDDKPNDFGSQIKIKELKVNGVINTQLTDRTLHQIDAIKNKANSPALLITDIKPNNNVEIEVIFEFIETENQNKYQGNRLDLNWTFEAVQEVEESK</sequence>
<organism evidence="2 3">
    <name type="scientific">Oceanobacillus luteolus</name>
    <dbReference type="NCBI Taxonomy" id="1274358"/>
    <lineage>
        <taxon>Bacteria</taxon>
        <taxon>Bacillati</taxon>
        <taxon>Bacillota</taxon>
        <taxon>Bacilli</taxon>
        <taxon>Bacillales</taxon>
        <taxon>Bacillaceae</taxon>
        <taxon>Oceanobacillus</taxon>
    </lineage>
</organism>
<keyword evidence="1" id="KW-0472">Membrane</keyword>
<dbReference type="InterPro" id="IPR023833">
    <property type="entry name" value="Signal_pept_SipW-depend-type"/>
</dbReference>
<dbReference type="Proteomes" id="UP001597221">
    <property type="component" value="Unassembled WGS sequence"/>
</dbReference>
<accession>A0ABW4HQ36</accession>
<name>A0ABW4HQ36_9BACI</name>
<evidence type="ECO:0000313" key="3">
    <source>
        <dbReference type="Proteomes" id="UP001597221"/>
    </source>
</evidence>
<evidence type="ECO:0000256" key="1">
    <source>
        <dbReference type="SAM" id="Phobius"/>
    </source>
</evidence>
<keyword evidence="1" id="KW-0812">Transmembrane</keyword>
<dbReference type="InterPro" id="IPR022121">
    <property type="entry name" value="Peptidase_M73_camelysin"/>
</dbReference>
<keyword evidence="3" id="KW-1185">Reference proteome</keyword>
<feature type="transmembrane region" description="Helical" evidence="1">
    <location>
        <begin position="7"/>
        <end position="29"/>
    </location>
</feature>
<protein>
    <submittedName>
        <fullName evidence="2">TasA family protein</fullName>
    </submittedName>
</protein>
<dbReference type="NCBIfam" id="TIGR04088">
    <property type="entry name" value="cognate_SipW"/>
    <property type="match status" value="1"/>
</dbReference>
<dbReference type="Pfam" id="PF12389">
    <property type="entry name" value="Peptidase_M73"/>
    <property type="match status" value="1"/>
</dbReference>